<sequence>MPWRMRRVFVDDFHWGCQKRTNCLSKGWENLSSEGNLDYYPLSIDGGISPSLSPLCEAPATSIVSDNSAGELVIMGEPDC</sequence>
<dbReference type="Proteomes" id="UP000670092">
    <property type="component" value="Unassembled WGS sequence"/>
</dbReference>
<reference evidence="1 2" key="1">
    <citation type="submission" date="2021-01" db="EMBL/GenBank/DDBJ databases">
        <title>Chromosome-level genome assembly of a human fungal pathogen reveals clustering of transcriptionally co-regulated genes.</title>
        <authorList>
            <person name="Voorhies M."/>
            <person name="Cohen S."/>
            <person name="Shea T.P."/>
            <person name="Petrus S."/>
            <person name="Munoz J.F."/>
            <person name="Poplawski S."/>
            <person name="Goldman W.E."/>
            <person name="Michael T."/>
            <person name="Cuomo C.A."/>
            <person name="Sil A."/>
            <person name="Beyhan S."/>
        </authorList>
    </citation>
    <scope>NUCLEOTIDE SEQUENCE [LARGE SCALE GENOMIC DNA]</scope>
    <source>
        <strain evidence="1 2">G184AR</strain>
    </source>
</reference>
<protein>
    <submittedName>
        <fullName evidence="1">Uncharacterized protein</fullName>
    </submittedName>
</protein>
<evidence type="ECO:0000313" key="1">
    <source>
        <dbReference type="EMBL" id="KAG5300161.1"/>
    </source>
</evidence>
<name>A0A8H7YZU9_AJECA</name>
<evidence type="ECO:0000313" key="2">
    <source>
        <dbReference type="Proteomes" id="UP000670092"/>
    </source>
</evidence>
<dbReference type="VEuPathDB" id="FungiDB:I7I52_10704"/>
<dbReference type="AlphaFoldDB" id="A0A8H7YZU9"/>
<accession>A0A8H7YZU9</accession>
<organism evidence="1 2">
    <name type="scientific">Ajellomyces capsulatus</name>
    <name type="common">Darling's disease fungus</name>
    <name type="synonym">Histoplasma capsulatum</name>
    <dbReference type="NCBI Taxonomy" id="5037"/>
    <lineage>
        <taxon>Eukaryota</taxon>
        <taxon>Fungi</taxon>
        <taxon>Dikarya</taxon>
        <taxon>Ascomycota</taxon>
        <taxon>Pezizomycotina</taxon>
        <taxon>Eurotiomycetes</taxon>
        <taxon>Eurotiomycetidae</taxon>
        <taxon>Onygenales</taxon>
        <taxon>Ajellomycetaceae</taxon>
        <taxon>Histoplasma</taxon>
    </lineage>
</organism>
<gene>
    <name evidence="1" type="ORF">I7I52_10704</name>
</gene>
<dbReference type="EMBL" id="JAEVHI010000002">
    <property type="protein sequence ID" value="KAG5300161.1"/>
    <property type="molecule type" value="Genomic_DNA"/>
</dbReference>
<comment type="caution">
    <text evidence="1">The sequence shown here is derived from an EMBL/GenBank/DDBJ whole genome shotgun (WGS) entry which is preliminary data.</text>
</comment>
<proteinExistence type="predicted"/>